<feature type="transmembrane region" description="Helical" evidence="1">
    <location>
        <begin position="114"/>
        <end position="134"/>
    </location>
</feature>
<reference evidence="2" key="1">
    <citation type="submission" date="2016-04" db="EMBL/GenBank/DDBJ databases">
        <authorList>
            <person name="Evans L.H."/>
            <person name="Alamgir A."/>
            <person name="Owens N."/>
            <person name="Weber N.D."/>
            <person name="Virtaneva K."/>
            <person name="Barbian K."/>
            <person name="Babar A."/>
            <person name="Rosenke K."/>
        </authorList>
    </citation>
    <scope>NUCLEOTIDE SEQUENCE</scope>
    <source>
        <strain evidence="2">86</strain>
    </source>
</reference>
<feature type="transmembrane region" description="Helical" evidence="1">
    <location>
        <begin position="6"/>
        <end position="25"/>
    </location>
</feature>
<feature type="transmembrane region" description="Helical" evidence="1">
    <location>
        <begin position="287"/>
        <end position="304"/>
    </location>
</feature>
<evidence type="ECO:0008006" key="3">
    <source>
        <dbReference type="Google" id="ProtNLM"/>
    </source>
</evidence>
<protein>
    <recommendedName>
        <fullName evidence="3">Flp pilus assembly protein TadB</fullName>
    </recommendedName>
</protein>
<organism evidence="2">
    <name type="scientific">uncultured Eubacteriales bacterium</name>
    <dbReference type="NCBI Taxonomy" id="172733"/>
    <lineage>
        <taxon>Bacteria</taxon>
        <taxon>Bacillati</taxon>
        <taxon>Bacillota</taxon>
        <taxon>Clostridia</taxon>
        <taxon>Eubacteriales</taxon>
        <taxon>environmental samples</taxon>
    </lineage>
</organism>
<gene>
    <name evidence="2" type="ORF">KL86CLO1_10100</name>
</gene>
<sequence>MIWINALSMLLFGLGAYFVAGLALHKGGTKGQIERAAARIRQIRKPKAESAKDYIARINGKTKESYMVRSRRAAQKVYEQTGQKERYAKTLRMALFAGIAGAGVGLMFQNPLLAIVLAVGFYYLPLWLSQFSLYRYNRFLNEQLETALNLITTSYTRTNDILGAVQENMDNINEPVKSVFASFINNLKYIDPNAPAQIERMKSALDNKIWSQWCDSLILCQSDHTLRAALLPIINKFSDQKAQQEENETKMMLPLRNAVVMICLVLSVIPLFRVANPTWYHNLVSTGFGQVSLVTTAIIILVTINKAIKLSKPIEYDV</sequence>
<keyword evidence="1" id="KW-0812">Transmembrane</keyword>
<accession>A0A212IVQ3</accession>
<keyword evidence="1" id="KW-1133">Transmembrane helix</keyword>
<dbReference type="AlphaFoldDB" id="A0A212IVQ3"/>
<proteinExistence type="predicted"/>
<name>A0A212IVQ3_9FIRM</name>
<keyword evidence="1" id="KW-0472">Membrane</keyword>
<feature type="transmembrane region" description="Helical" evidence="1">
    <location>
        <begin position="258"/>
        <end position="275"/>
    </location>
</feature>
<evidence type="ECO:0000256" key="1">
    <source>
        <dbReference type="SAM" id="Phobius"/>
    </source>
</evidence>
<dbReference type="EMBL" id="FLUN01000001">
    <property type="protein sequence ID" value="SBV91291.1"/>
    <property type="molecule type" value="Genomic_DNA"/>
</dbReference>
<evidence type="ECO:0000313" key="2">
    <source>
        <dbReference type="EMBL" id="SBV91291.1"/>
    </source>
</evidence>